<dbReference type="Proteomes" id="UP001357485">
    <property type="component" value="Unassembled WGS sequence"/>
</dbReference>
<protein>
    <recommendedName>
        <fullName evidence="1">Beta-glucuronidase C-terminal domain-containing protein</fullName>
    </recommendedName>
</protein>
<dbReference type="EMBL" id="JAVRRA010003493">
    <property type="protein sequence ID" value="KAK5276355.1"/>
    <property type="molecule type" value="Genomic_DNA"/>
</dbReference>
<dbReference type="Pfam" id="PF16862">
    <property type="entry name" value="Glyco_hydro_79C"/>
    <property type="match status" value="1"/>
</dbReference>
<proteinExistence type="predicted"/>
<organism evidence="2 3">
    <name type="scientific">Cryomyces antarcticus</name>
    <dbReference type="NCBI Taxonomy" id="329879"/>
    <lineage>
        <taxon>Eukaryota</taxon>
        <taxon>Fungi</taxon>
        <taxon>Dikarya</taxon>
        <taxon>Ascomycota</taxon>
        <taxon>Pezizomycotina</taxon>
        <taxon>Dothideomycetes</taxon>
        <taxon>Dothideomycetes incertae sedis</taxon>
        <taxon>Cryomyces</taxon>
    </lineage>
</organism>
<name>A0ABR0M3F9_9PEZI</name>
<evidence type="ECO:0000259" key="1">
    <source>
        <dbReference type="Pfam" id="PF16862"/>
    </source>
</evidence>
<keyword evidence="3" id="KW-1185">Reference proteome</keyword>
<reference evidence="2 3" key="1">
    <citation type="submission" date="2023-08" db="EMBL/GenBank/DDBJ databases">
        <title>Black Yeasts Isolated from many extreme environments.</title>
        <authorList>
            <person name="Coleine C."/>
            <person name="Stajich J.E."/>
            <person name="Selbmann L."/>
        </authorList>
    </citation>
    <scope>NUCLEOTIDE SEQUENCE [LARGE SCALE GENOMIC DNA]</scope>
    <source>
        <strain evidence="2 3">CCFEE 536</strain>
    </source>
</reference>
<feature type="non-terminal residue" evidence="2">
    <location>
        <position position="1"/>
    </location>
</feature>
<feature type="domain" description="Beta-glucuronidase C-terminal" evidence="1">
    <location>
        <begin position="1"/>
        <end position="76"/>
    </location>
</feature>
<evidence type="ECO:0000313" key="3">
    <source>
        <dbReference type="Proteomes" id="UP001357485"/>
    </source>
</evidence>
<gene>
    <name evidence="2" type="ORF">LTR16_011358</name>
</gene>
<comment type="caution">
    <text evidence="2">The sequence shown here is derived from an EMBL/GenBank/DDBJ whole genome shotgun (WGS) entry which is preliminary data.</text>
</comment>
<sequence>TYTFNVPQGCSGFGVVQRLMANGSDATSGATWNGISYNHELENGMPVTMGNTTRNEMVEVNGGVVTLDVPWSSAAMVNLQCCKRAYERMRHGYARPRKAWSDHDDDSCDPSGLSKSFGRALLRRYVPQSPRFPAPHGGLVRLERWLVVEAARLLRQQ</sequence>
<accession>A0ABR0M3F9</accession>
<dbReference type="InterPro" id="IPR031728">
    <property type="entry name" value="GlcAase_C"/>
</dbReference>
<evidence type="ECO:0000313" key="2">
    <source>
        <dbReference type="EMBL" id="KAK5276355.1"/>
    </source>
</evidence>